<feature type="compositionally biased region" description="Polar residues" evidence="1">
    <location>
        <begin position="46"/>
        <end position="64"/>
    </location>
</feature>
<feature type="compositionally biased region" description="Basic residues" evidence="1">
    <location>
        <begin position="31"/>
        <end position="45"/>
    </location>
</feature>
<protein>
    <submittedName>
        <fullName evidence="2">Uncharacterized protein</fullName>
    </submittedName>
</protein>
<dbReference type="Proteomes" id="UP001652680">
    <property type="component" value="Unassembled WGS sequence"/>
</dbReference>
<sequence length="156" mass="16886">MKYVSKRQRKRKHFYDSANVLESDDNAQSGKPKRITKKTKVKRSQKNPAQIMATTKNFALTPNHTAAPRRPRKALLPTPLLPPPPPPPPDQSSHSEGGSSSSSSSQESSLAIGNAKDTRQSSGSGDLERESLEPSLIRICSSGQAEANASSLRTSH</sequence>
<dbReference type="GeneID" id="123037950"/>
<reference evidence="3" key="1">
    <citation type="journal article" date="2021" name="Elife">
        <title>Highly contiguous assemblies of 101 drosophilid genomes.</title>
        <authorList>
            <person name="Kim B.Y."/>
            <person name="Wang J.R."/>
            <person name="Miller D.E."/>
            <person name="Barmina O."/>
            <person name="Delaney E."/>
            <person name="Thompson A."/>
            <person name="Comeault A.A."/>
            <person name="Peede D."/>
            <person name="D'Agostino E.R."/>
            <person name="Pelaez J."/>
            <person name="Aguilar J.M."/>
            <person name="Haji D."/>
            <person name="Matsunaga T."/>
            <person name="Armstrong E.E."/>
            <person name="Zych M."/>
            <person name="Ogawa Y."/>
            <person name="Stamenkovic-Radak M."/>
            <person name="Jelic M."/>
            <person name="Veselinovic M.S."/>
            <person name="Tanaskovic M."/>
            <person name="Eric P."/>
            <person name="Gao J.J."/>
            <person name="Katoh T.K."/>
            <person name="Toda M.J."/>
            <person name="Watabe H."/>
            <person name="Watada M."/>
            <person name="Davis J.S."/>
            <person name="Moyle L.C."/>
            <person name="Manoli G."/>
            <person name="Bertolini E."/>
            <person name="Kostal V."/>
            <person name="Hawley R.S."/>
            <person name="Takahashi A."/>
            <person name="Jones C.D."/>
            <person name="Price D.K."/>
            <person name="Whiteman N."/>
            <person name="Kopp A."/>
            <person name="Matute D.R."/>
            <person name="Petrov D.A."/>
        </authorList>
    </citation>
    <scope>NUCLEOTIDE SEQUENCE [LARGE SCALE GENOMIC DNA]</scope>
</reference>
<feature type="compositionally biased region" description="Polar residues" evidence="1">
    <location>
        <begin position="141"/>
        <end position="156"/>
    </location>
</feature>
<feature type="compositionally biased region" description="Pro residues" evidence="1">
    <location>
        <begin position="79"/>
        <end position="90"/>
    </location>
</feature>
<organism evidence="2 3">
    <name type="scientific">Drosophila rhopaloa</name>
    <name type="common">Fruit fly</name>
    <dbReference type="NCBI Taxonomy" id="1041015"/>
    <lineage>
        <taxon>Eukaryota</taxon>
        <taxon>Metazoa</taxon>
        <taxon>Ecdysozoa</taxon>
        <taxon>Arthropoda</taxon>
        <taxon>Hexapoda</taxon>
        <taxon>Insecta</taxon>
        <taxon>Pterygota</taxon>
        <taxon>Neoptera</taxon>
        <taxon>Endopterygota</taxon>
        <taxon>Diptera</taxon>
        <taxon>Brachycera</taxon>
        <taxon>Muscomorpha</taxon>
        <taxon>Ephydroidea</taxon>
        <taxon>Drosophilidae</taxon>
        <taxon>Drosophila</taxon>
        <taxon>Sophophora</taxon>
    </lineage>
</organism>
<name>A0ABM5JD78_DRORH</name>
<feature type="region of interest" description="Disordered" evidence="1">
    <location>
        <begin position="1"/>
        <end position="156"/>
    </location>
</feature>
<dbReference type="EnsemblMetazoa" id="XM_044460841.1">
    <property type="protein sequence ID" value="XP_044316776.1"/>
    <property type="gene ID" value="LOC123037950"/>
</dbReference>
<proteinExistence type="predicted"/>
<feature type="compositionally biased region" description="Basic residues" evidence="1">
    <location>
        <begin position="1"/>
        <end position="13"/>
    </location>
</feature>
<evidence type="ECO:0000313" key="2">
    <source>
        <dbReference type="EnsemblMetazoa" id="XP_044316776.1"/>
    </source>
</evidence>
<feature type="compositionally biased region" description="Low complexity" evidence="1">
    <location>
        <begin position="91"/>
        <end position="109"/>
    </location>
</feature>
<dbReference type="RefSeq" id="XP_044316776.1">
    <property type="nucleotide sequence ID" value="XM_044460841.1"/>
</dbReference>
<evidence type="ECO:0000313" key="3">
    <source>
        <dbReference type="Proteomes" id="UP001652680"/>
    </source>
</evidence>
<accession>A0ABM5JD78</accession>
<evidence type="ECO:0000256" key="1">
    <source>
        <dbReference type="SAM" id="MobiDB-lite"/>
    </source>
</evidence>
<reference evidence="2" key="2">
    <citation type="submission" date="2025-05" db="UniProtKB">
        <authorList>
            <consortium name="EnsemblMetazoa"/>
        </authorList>
    </citation>
    <scope>IDENTIFICATION</scope>
</reference>
<keyword evidence="3" id="KW-1185">Reference proteome</keyword>